<protein>
    <submittedName>
        <fullName evidence="1">HEPN domain-containing protein</fullName>
    </submittedName>
</protein>
<name>A0ABV5HTN6_9VIBR</name>
<reference evidence="1 2" key="1">
    <citation type="submission" date="2024-09" db="EMBL/GenBank/DDBJ databases">
        <authorList>
            <person name="Sun Q."/>
            <person name="Mori K."/>
        </authorList>
    </citation>
    <scope>NUCLEOTIDE SEQUENCE [LARGE SCALE GENOMIC DNA]</scope>
    <source>
        <strain evidence="1 2">CECT 8064</strain>
    </source>
</reference>
<dbReference type="EMBL" id="JBHMEP010000007">
    <property type="protein sequence ID" value="MFB9136896.1"/>
    <property type="molecule type" value="Genomic_DNA"/>
</dbReference>
<organism evidence="1 2">
    <name type="scientific">Vibrio olivae</name>
    <dbReference type="NCBI Taxonomy" id="1243002"/>
    <lineage>
        <taxon>Bacteria</taxon>
        <taxon>Pseudomonadati</taxon>
        <taxon>Pseudomonadota</taxon>
        <taxon>Gammaproteobacteria</taxon>
        <taxon>Vibrionales</taxon>
        <taxon>Vibrionaceae</taxon>
        <taxon>Vibrio</taxon>
    </lineage>
</organism>
<evidence type="ECO:0000313" key="1">
    <source>
        <dbReference type="EMBL" id="MFB9136896.1"/>
    </source>
</evidence>
<proteinExistence type="predicted"/>
<comment type="caution">
    <text evidence="1">The sequence shown here is derived from an EMBL/GenBank/DDBJ whole genome shotgun (WGS) entry which is preliminary data.</text>
</comment>
<accession>A0ABV5HTN6</accession>
<gene>
    <name evidence="1" type="ORF">ACFFUV_18155</name>
</gene>
<dbReference type="Proteomes" id="UP001589645">
    <property type="component" value="Unassembled WGS sequence"/>
</dbReference>
<evidence type="ECO:0000313" key="2">
    <source>
        <dbReference type="Proteomes" id="UP001589645"/>
    </source>
</evidence>
<dbReference type="RefSeq" id="WP_253658064.1">
    <property type="nucleotide sequence ID" value="NZ_JBHMEP010000007.1"/>
</dbReference>
<sequence length="218" mass="25178">MLTFNTLKERHRRERNSYSQSLSTRVHRSLSWLKKAEACEDDDSTFTFLWIAFNSAYAQDFEQKANYGERGLYQEFLCRLVELDSDNLLAEIVWQNYSGVIRALLDNEFILESYWSYHAGRISEQEWKEARSKAKVAANTALGHNNTASVLSIVFSRLYTLRNQIIHGGATYSSSANRQQLRDCTVLLEKVLPVIIKIMMDGSSELWGDPVYPFITEQ</sequence>
<keyword evidence="2" id="KW-1185">Reference proteome</keyword>